<reference evidence="2 3" key="1">
    <citation type="submission" date="2016-02" db="EMBL/GenBank/DDBJ databases">
        <title>Ulvibacter sp. LPB0005, isolated from Thais luteostoma.</title>
        <authorList>
            <person name="Shin S.-K."/>
            <person name="Yi H."/>
        </authorList>
    </citation>
    <scope>NUCLEOTIDE SEQUENCE [LARGE SCALE GENOMIC DNA]</scope>
    <source>
        <strain evidence="2 3">LPB0005</strain>
    </source>
</reference>
<dbReference type="STRING" id="1763537.ULVI_12925"/>
<dbReference type="EMBL" id="LRXL01000052">
    <property type="protein sequence ID" value="OAB75964.1"/>
    <property type="molecule type" value="Genomic_DNA"/>
</dbReference>
<evidence type="ECO:0000256" key="1">
    <source>
        <dbReference type="SAM" id="MobiDB-lite"/>
    </source>
</evidence>
<evidence type="ECO:0000313" key="3">
    <source>
        <dbReference type="Proteomes" id="UP000077013"/>
    </source>
</evidence>
<dbReference type="RefSeq" id="WP_068593221.1">
    <property type="nucleotide sequence ID" value="NZ_LRXL01000052.1"/>
</dbReference>
<keyword evidence="3" id="KW-1185">Reference proteome</keyword>
<feature type="compositionally biased region" description="Basic and acidic residues" evidence="1">
    <location>
        <begin position="47"/>
        <end position="78"/>
    </location>
</feature>
<protein>
    <recommendedName>
        <fullName evidence="4">Membrane or secreted protein</fullName>
    </recommendedName>
</protein>
<dbReference type="OrthoDB" id="1453405at2"/>
<name>A0A167EX83_9FLAO</name>
<organism evidence="2 3">
    <name type="scientific">Cochleicola gelatinilyticus</name>
    <dbReference type="NCBI Taxonomy" id="1763537"/>
    <lineage>
        <taxon>Bacteria</taxon>
        <taxon>Pseudomonadati</taxon>
        <taxon>Bacteroidota</taxon>
        <taxon>Flavobacteriia</taxon>
        <taxon>Flavobacteriales</taxon>
        <taxon>Flavobacteriaceae</taxon>
        <taxon>Cochleicola</taxon>
    </lineage>
</organism>
<proteinExistence type="predicted"/>
<evidence type="ECO:0000313" key="2">
    <source>
        <dbReference type="EMBL" id="OAB75964.1"/>
    </source>
</evidence>
<dbReference type="AlphaFoldDB" id="A0A167EX83"/>
<dbReference type="PROSITE" id="PS51257">
    <property type="entry name" value="PROKAR_LIPOPROTEIN"/>
    <property type="match status" value="1"/>
</dbReference>
<dbReference type="Proteomes" id="UP000077013">
    <property type="component" value="Unassembled WGS sequence"/>
</dbReference>
<feature type="region of interest" description="Disordered" evidence="1">
    <location>
        <begin position="39"/>
        <end position="78"/>
    </location>
</feature>
<evidence type="ECO:0008006" key="4">
    <source>
        <dbReference type="Google" id="ProtNLM"/>
    </source>
</evidence>
<comment type="caution">
    <text evidence="2">The sequence shown here is derived from an EMBL/GenBank/DDBJ whole genome shotgun (WGS) entry which is preliminary data.</text>
</comment>
<accession>A0A167EX83</accession>
<gene>
    <name evidence="2" type="ORF">ULVI_12925</name>
</gene>
<sequence>MKKVALITLSALFLSVSFTSCREQKTESEQLIEEMKEDGAEIDVSDDGQKVKMETENKEVKIKTDDEGNTKIKTDDNN</sequence>